<dbReference type="Proteomes" id="UP000620327">
    <property type="component" value="Unassembled WGS sequence"/>
</dbReference>
<keyword evidence="2" id="KW-1185">Reference proteome</keyword>
<reference evidence="1" key="1">
    <citation type="submission" date="2020-08" db="EMBL/GenBank/DDBJ databases">
        <title>Genome public.</title>
        <authorList>
            <person name="Liu C."/>
            <person name="Sun Q."/>
        </authorList>
    </citation>
    <scope>NUCLEOTIDE SEQUENCE</scope>
    <source>
        <strain evidence="1">BX15</strain>
    </source>
</reference>
<comment type="caution">
    <text evidence="1">The sequence shown here is derived from an EMBL/GenBank/DDBJ whole genome shotgun (WGS) entry which is preliminary data.</text>
</comment>
<gene>
    <name evidence="1" type="ORF">H8Z83_11395</name>
</gene>
<dbReference type="AlphaFoldDB" id="A0A923S7R1"/>
<accession>A0A923S7R1</accession>
<dbReference type="EMBL" id="JACOQI010000010">
    <property type="protein sequence ID" value="MBC5770916.1"/>
    <property type="molecule type" value="Genomic_DNA"/>
</dbReference>
<dbReference type="RefSeq" id="WP_187015140.1">
    <property type="nucleotide sequence ID" value="NZ_JACOQI010000010.1"/>
</dbReference>
<proteinExistence type="predicted"/>
<evidence type="ECO:0000313" key="2">
    <source>
        <dbReference type="Proteomes" id="UP000620327"/>
    </source>
</evidence>
<name>A0A923S7R1_9FIRM</name>
<sequence length="104" mass="11747">MDLIHGSFLLSLGAETDRNSASELVCILWITAILARRGKRVQKTICERKTADFILETRLIGIFAAFSDKFREMADSTGCRTSYLANLLQKGDKKTLTSWEMLPF</sequence>
<organism evidence="1 2">
    <name type="scientific">Dysosmobacter segnis</name>
    <dbReference type="NCBI Taxonomy" id="2763042"/>
    <lineage>
        <taxon>Bacteria</taxon>
        <taxon>Bacillati</taxon>
        <taxon>Bacillota</taxon>
        <taxon>Clostridia</taxon>
        <taxon>Eubacteriales</taxon>
        <taxon>Oscillospiraceae</taxon>
        <taxon>Dysosmobacter</taxon>
    </lineage>
</organism>
<evidence type="ECO:0000313" key="1">
    <source>
        <dbReference type="EMBL" id="MBC5770916.1"/>
    </source>
</evidence>
<protein>
    <submittedName>
        <fullName evidence="1">Uncharacterized protein</fullName>
    </submittedName>
</protein>